<dbReference type="RefSeq" id="WP_184511985.1">
    <property type="nucleotide sequence ID" value="NZ_CP050292.1"/>
</dbReference>
<dbReference type="KEGG" id="trb:HB776_19475"/>
<dbReference type="AlphaFoldDB" id="A0A7G6U2B1"/>
<dbReference type="EMBL" id="CP050292">
    <property type="protein sequence ID" value="QND73143.1"/>
    <property type="molecule type" value="Genomic_DNA"/>
</dbReference>
<protein>
    <submittedName>
        <fullName evidence="1">Uncharacterized protein</fullName>
    </submittedName>
</protein>
<accession>A0A7G6U2B1</accession>
<gene>
    <name evidence="1" type="ORF">HB776_19475</name>
</gene>
<sequence length="101" mass="11901">MEVEVRYPNLTERLGLSSIPYPAITADHMLAAARQHAKYLKTARPRDYEMRVFPDGSVLFRNVYHMGSVEIISLAQIREKSRVFWRSPHKELWQHVFAMWA</sequence>
<name>A0A7G6U2B1_9BRAD</name>
<proteinExistence type="predicted"/>
<dbReference type="Proteomes" id="UP000515291">
    <property type="component" value="Chromosome"/>
</dbReference>
<reference evidence="2" key="1">
    <citation type="journal article" date="2020" name="Mol. Plant Microbe">
        <title>Rhizobial microsymbionts of the narrowly endemic Oxytropis species growing in Kamchatka are characterized by significant genetic diversity and possess a set of genes that are associated with T3SS and T6SS secretion systems and can affect the development of symbiosis.</title>
        <authorList>
            <person name="Safronova V."/>
            <person name="Guro P."/>
            <person name="Sazanova A."/>
            <person name="Kuznetsova I."/>
            <person name="Belimov A."/>
            <person name="Yakubov V."/>
            <person name="Chirak E."/>
            <person name="Afonin A."/>
            <person name="Gogolev Y."/>
            <person name="Andronov E."/>
            <person name="Tikhonovich I."/>
        </authorList>
    </citation>
    <scope>NUCLEOTIDE SEQUENCE [LARGE SCALE GENOMIC DNA]</scope>
    <source>
        <strain evidence="2">581</strain>
    </source>
</reference>
<evidence type="ECO:0000313" key="1">
    <source>
        <dbReference type="EMBL" id="QND73143.1"/>
    </source>
</evidence>
<evidence type="ECO:0000313" key="2">
    <source>
        <dbReference type="Proteomes" id="UP000515291"/>
    </source>
</evidence>
<organism evidence="1 2">
    <name type="scientific">Tardiphaga robiniae</name>
    <dbReference type="NCBI Taxonomy" id="943830"/>
    <lineage>
        <taxon>Bacteria</taxon>
        <taxon>Pseudomonadati</taxon>
        <taxon>Pseudomonadota</taxon>
        <taxon>Alphaproteobacteria</taxon>
        <taxon>Hyphomicrobiales</taxon>
        <taxon>Nitrobacteraceae</taxon>
        <taxon>Tardiphaga</taxon>
    </lineage>
</organism>